<accession>A0A9X3SN73</accession>
<comment type="caution">
    <text evidence="2">The sequence shown here is derived from an EMBL/GenBank/DDBJ whole genome shotgun (WGS) entry which is preliminary data.</text>
</comment>
<dbReference type="RefSeq" id="WP_270072193.1">
    <property type="nucleotide sequence ID" value="NZ_JAJAQC010000016.1"/>
</dbReference>
<keyword evidence="1" id="KW-0812">Transmembrane</keyword>
<keyword evidence="1" id="KW-1133">Transmembrane helix</keyword>
<dbReference type="EMBL" id="JAJAQC010000016">
    <property type="protein sequence ID" value="MDA0564911.1"/>
    <property type="molecule type" value="Genomic_DNA"/>
</dbReference>
<organism evidence="2 3">
    <name type="scientific">Streptomonospora mangrovi</name>
    <dbReference type="NCBI Taxonomy" id="2883123"/>
    <lineage>
        <taxon>Bacteria</taxon>
        <taxon>Bacillati</taxon>
        <taxon>Actinomycetota</taxon>
        <taxon>Actinomycetes</taxon>
        <taxon>Streptosporangiales</taxon>
        <taxon>Nocardiopsidaceae</taxon>
        <taxon>Streptomonospora</taxon>
    </lineage>
</organism>
<feature type="transmembrane region" description="Helical" evidence="1">
    <location>
        <begin position="40"/>
        <end position="62"/>
    </location>
</feature>
<proteinExistence type="predicted"/>
<sequence length="68" mass="7471">MREFCAVRVLLFDGPAWCGHGVSAEFLRRTRVHVVYDQAVLWAVVHGAVIASLVVAVILITVGRRPEG</sequence>
<gene>
    <name evidence="2" type="ORF">LG943_11335</name>
</gene>
<evidence type="ECO:0000256" key="1">
    <source>
        <dbReference type="SAM" id="Phobius"/>
    </source>
</evidence>
<name>A0A9X3SN73_9ACTN</name>
<evidence type="ECO:0000313" key="3">
    <source>
        <dbReference type="Proteomes" id="UP001140076"/>
    </source>
</evidence>
<keyword evidence="1" id="KW-0472">Membrane</keyword>
<evidence type="ECO:0000313" key="2">
    <source>
        <dbReference type="EMBL" id="MDA0564911.1"/>
    </source>
</evidence>
<reference evidence="2" key="1">
    <citation type="submission" date="2021-10" db="EMBL/GenBank/DDBJ databases">
        <title>Streptomonospora sp. nov., isolated from mangrove soil.</title>
        <authorList>
            <person name="Chen X."/>
            <person name="Ge X."/>
            <person name="Liu W."/>
        </authorList>
    </citation>
    <scope>NUCLEOTIDE SEQUENCE</scope>
    <source>
        <strain evidence="2">S1-112</strain>
    </source>
</reference>
<dbReference type="AlphaFoldDB" id="A0A9X3SN73"/>
<dbReference type="Proteomes" id="UP001140076">
    <property type="component" value="Unassembled WGS sequence"/>
</dbReference>
<protein>
    <submittedName>
        <fullName evidence="2">Uncharacterized protein</fullName>
    </submittedName>
</protein>
<keyword evidence="3" id="KW-1185">Reference proteome</keyword>